<dbReference type="Proteomes" id="UP000190037">
    <property type="component" value="Unassembled WGS sequence"/>
</dbReference>
<evidence type="ECO:0000313" key="1">
    <source>
        <dbReference type="EMBL" id="OPC84200.1"/>
    </source>
</evidence>
<evidence type="ECO:0000313" key="2">
    <source>
        <dbReference type="Proteomes" id="UP000190037"/>
    </source>
</evidence>
<sequence>MPPREDPGPSQTNDKEGTNHIMTAIAWSARIDIEGAPHEDDVDTVLEQLAAHSPAIGTTAAGNLTVRIAVEATTARQAADAALRLATAAAQAANLGRTVIAVEVTRWDEFERELAQPTVPELWGLAEIAEHLEVSRSRAGQLAARDDFPPAVQRIKAGPLHIAEQVRAWTETWKRRNGRPPLTETIA</sequence>
<comment type="caution">
    <text evidence="1">The sequence shown here is derived from an EMBL/GenBank/DDBJ whole genome shotgun (WGS) entry which is preliminary data.</text>
</comment>
<dbReference type="EMBL" id="MWQN01000001">
    <property type="protein sequence ID" value="OPC84200.1"/>
    <property type="molecule type" value="Genomic_DNA"/>
</dbReference>
<name>A0A1T3P5P6_9ACTN</name>
<keyword evidence="2" id="KW-1185">Reference proteome</keyword>
<reference evidence="1 2" key="1">
    <citation type="submission" date="2017-03" db="EMBL/GenBank/DDBJ databases">
        <title>Draft genome sequence of Streptomyces scabrisporus NF3, endophyte isolated from Amphipterygium adstringens.</title>
        <authorList>
            <person name="Vazquez M."/>
            <person name="Ceapa C.D."/>
            <person name="Rodriguez Luna D."/>
            <person name="Sanchez Esquivel S."/>
        </authorList>
    </citation>
    <scope>NUCLEOTIDE SEQUENCE [LARGE SCALE GENOMIC DNA]</scope>
    <source>
        <strain evidence="1 2">NF3</strain>
    </source>
</reference>
<organism evidence="1 2">
    <name type="scientific">Embleya scabrispora</name>
    <dbReference type="NCBI Taxonomy" id="159449"/>
    <lineage>
        <taxon>Bacteria</taxon>
        <taxon>Bacillati</taxon>
        <taxon>Actinomycetota</taxon>
        <taxon>Actinomycetes</taxon>
        <taxon>Kitasatosporales</taxon>
        <taxon>Streptomycetaceae</taxon>
        <taxon>Embleya</taxon>
    </lineage>
</organism>
<gene>
    <name evidence="1" type="ORF">B4N89_27650</name>
</gene>
<accession>A0A1T3P5P6</accession>
<dbReference type="STRING" id="159449.B4N89_27650"/>
<protein>
    <submittedName>
        <fullName evidence="1">Uncharacterized protein</fullName>
    </submittedName>
</protein>
<dbReference type="AlphaFoldDB" id="A0A1T3P5P6"/>
<proteinExistence type="predicted"/>